<dbReference type="AlphaFoldDB" id="A0A5E4XZ23"/>
<keyword evidence="5" id="KW-0963">Cytoplasm</keyword>
<evidence type="ECO:0000313" key="8">
    <source>
        <dbReference type="Proteomes" id="UP000333828"/>
    </source>
</evidence>
<comment type="domain">
    <text evidence="5">Consists of an N-terminal FAD-binding domain with a Rossman fold and a C-terminal substrate-binding domain.</text>
</comment>
<dbReference type="InterPro" id="IPR002938">
    <property type="entry name" value="FAD-bd"/>
</dbReference>
<name>A0A5E4XZ23_9BURK</name>
<organism evidence="7 8">
    <name type="scientific">Pandoraea iniqua</name>
    <dbReference type="NCBI Taxonomy" id="2508288"/>
    <lineage>
        <taxon>Bacteria</taxon>
        <taxon>Pseudomonadati</taxon>
        <taxon>Pseudomonadota</taxon>
        <taxon>Betaproteobacteria</taxon>
        <taxon>Burkholderiales</taxon>
        <taxon>Burkholderiaceae</taxon>
        <taxon>Pandoraea</taxon>
    </lineage>
</organism>
<keyword evidence="2 5" id="KW-0274">FAD</keyword>
<comment type="similarity">
    <text evidence="5">Belongs to the aromatic-ring hydroxylase family. TetX subfamily.</text>
</comment>
<evidence type="ECO:0000313" key="7">
    <source>
        <dbReference type="EMBL" id="VVE41590.1"/>
    </source>
</evidence>
<proteinExistence type="inferred from homology"/>
<dbReference type="SUPFAM" id="SSF51905">
    <property type="entry name" value="FAD/NAD(P)-binding domain"/>
    <property type="match status" value="1"/>
</dbReference>
<dbReference type="GO" id="GO:0004497">
    <property type="term" value="F:monooxygenase activity"/>
    <property type="evidence" value="ECO:0007669"/>
    <property type="project" value="UniProtKB-UniRule"/>
</dbReference>
<keyword evidence="5" id="KW-0547">Nucleotide-binding</keyword>
<feature type="binding site" evidence="5">
    <location>
        <position position="64"/>
    </location>
    <ligand>
        <name>FAD</name>
        <dbReference type="ChEBI" id="CHEBI:57692"/>
    </ligand>
</feature>
<evidence type="ECO:0000256" key="4">
    <source>
        <dbReference type="ARBA" id="ARBA00023033"/>
    </source>
</evidence>
<dbReference type="InterPro" id="IPR036188">
    <property type="entry name" value="FAD/NAD-bd_sf"/>
</dbReference>
<comment type="cofactor">
    <cofactor evidence="5">
        <name>FAD</name>
        <dbReference type="ChEBI" id="CHEBI:57692"/>
    </cofactor>
</comment>
<dbReference type="RefSeq" id="WP_174996182.1">
    <property type="nucleotide sequence ID" value="NZ_CABPSI010000004.1"/>
</dbReference>
<reference evidence="7 8" key="1">
    <citation type="submission" date="2019-08" db="EMBL/GenBank/DDBJ databases">
        <authorList>
            <person name="Peeters C."/>
        </authorList>
    </citation>
    <scope>NUCLEOTIDE SEQUENCE [LARGE SCALE GENOMIC DNA]</scope>
    <source>
        <strain evidence="7 8">LMG 31115</strain>
    </source>
</reference>
<dbReference type="Proteomes" id="UP000333828">
    <property type="component" value="Unassembled WGS sequence"/>
</dbReference>
<dbReference type="GO" id="GO:0071949">
    <property type="term" value="F:FAD binding"/>
    <property type="evidence" value="ECO:0007669"/>
    <property type="project" value="InterPro"/>
</dbReference>
<feature type="domain" description="FAD-binding" evidence="6">
    <location>
        <begin position="22"/>
        <end position="343"/>
    </location>
</feature>
<feature type="binding site" evidence="5">
    <location>
        <position position="120"/>
    </location>
    <ligand>
        <name>FAD</name>
        <dbReference type="ChEBI" id="CHEBI:57692"/>
    </ligand>
</feature>
<dbReference type="Gene3D" id="3.50.50.60">
    <property type="entry name" value="FAD/NAD(P)-binding domain"/>
    <property type="match status" value="1"/>
</dbReference>
<protein>
    <recommendedName>
        <fullName evidence="5">Flavin-dependent monooxygenase</fullName>
    </recommendedName>
    <alternativeName>
        <fullName evidence="5">TetX monooxygenase</fullName>
        <shortName evidence="5">TetX</shortName>
        <ecNumber evidence="5">1.14.13.-</ecNumber>
    </alternativeName>
</protein>
<comment type="function">
    <text evidence="5">An FAD-requiring monooxygenase active on some tetracycline antibiotic derivatives, which leads to their inactivation. Hydroxylates carbon 11a of tetracycline and some analogs.</text>
</comment>
<dbReference type="EMBL" id="CABPSI010000004">
    <property type="protein sequence ID" value="VVE41590.1"/>
    <property type="molecule type" value="Genomic_DNA"/>
</dbReference>
<dbReference type="Pfam" id="PF01494">
    <property type="entry name" value="FAD_binding_3"/>
    <property type="match status" value="1"/>
</dbReference>
<evidence type="ECO:0000256" key="3">
    <source>
        <dbReference type="ARBA" id="ARBA00023002"/>
    </source>
</evidence>
<gene>
    <name evidence="7" type="primary">kmo_1</name>
    <name evidence="7" type="ORF">PIN31115_04168</name>
</gene>
<accession>A0A5E4XZ23</accession>
<dbReference type="InterPro" id="IPR043683">
    <property type="entry name" value="TetX_monooxygenase"/>
</dbReference>
<sequence>MSEELIGNDHLSRGHLLHHKTIAIIGGGPAGLTLARLLQLQGVEVHVFERDASSSARSQGGSLDLHVGSGQLALQRCGLTGQFAFVARPDGQATKVIDRHGRVLASSAGENEDFQPEVDRAALRDLLLHSLIDGTVAWGHSLQSLKAESNGRHRLVFASGKEFVADLVVGADGLRSRVREKITTTEAAYTGVTFFEVRLSDVDVKHPELARYVGPGNALALGDNKGLLAQRNGDGSIRVYVARRMSETWLKEQGIEATDTAKIRAGLLEWFTDWAPMLVEMIRQSDERVLPWPLYACPPDQKWETRSGLTIIGDAAHVMPPFLGAGANMAMLDAVELADHLASNHYRCLDDALAKFELGMRDRMAPIIAEAVATQDVLFNSDAPAALVDVFNGANQ</sequence>
<dbReference type="GO" id="GO:0005737">
    <property type="term" value="C:cytoplasm"/>
    <property type="evidence" value="ECO:0007669"/>
    <property type="project" value="UniProtKB-SubCell"/>
</dbReference>
<dbReference type="GO" id="GO:0046677">
    <property type="term" value="P:response to antibiotic"/>
    <property type="evidence" value="ECO:0007669"/>
    <property type="project" value="InterPro"/>
</dbReference>
<evidence type="ECO:0000256" key="5">
    <source>
        <dbReference type="HAMAP-Rule" id="MF_00845"/>
    </source>
</evidence>
<evidence type="ECO:0000256" key="2">
    <source>
        <dbReference type="ARBA" id="ARBA00022827"/>
    </source>
</evidence>
<dbReference type="PRINTS" id="PR00420">
    <property type="entry name" value="RNGMNOXGNASE"/>
</dbReference>
<evidence type="ECO:0000256" key="1">
    <source>
        <dbReference type="ARBA" id="ARBA00022630"/>
    </source>
</evidence>
<keyword evidence="3 5" id="KW-0560">Oxidoreductase</keyword>
<evidence type="ECO:0000259" key="6">
    <source>
        <dbReference type="Pfam" id="PF01494"/>
    </source>
</evidence>
<comment type="subunit">
    <text evidence="5">Monomer.</text>
</comment>
<feature type="binding site" evidence="5">
    <location>
        <position position="314"/>
    </location>
    <ligand>
        <name>FAD</name>
        <dbReference type="ChEBI" id="CHEBI:57692"/>
    </ligand>
</feature>
<dbReference type="HAMAP" id="MF_00845">
    <property type="entry name" value="TetX_monooxygenase"/>
    <property type="match status" value="1"/>
</dbReference>
<feature type="binding site" evidence="5">
    <location>
        <position position="57"/>
    </location>
    <ligand>
        <name>NADPH</name>
        <dbReference type="ChEBI" id="CHEBI:57783"/>
    </ligand>
</feature>
<comment type="catalytic activity">
    <reaction evidence="5">
        <text>a tetracycline + NADPH + O2 + H(+) = an 11a-hydroxytetracycline + NADP(+) + H2O</text>
        <dbReference type="Rhea" id="RHEA:61444"/>
        <dbReference type="ChEBI" id="CHEBI:15377"/>
        <dbReference type="ChEBI" id="CHEBI:15378"/>
        <dbReference type="ChEBI" id="CHEBI:15379"/>
        <dbReference type="ChEBI" id="CHEBI:57783"/>
        <dbReference type="ChEBI" id="CHEBI:58349"/>
        <dbReference type="ChEBI" id="CHEBI:144644"/>
        <dbReference type="ChEBI" id="CHEBI:144645"/>
    </reaction>
</comment>
<dbReference type="EC" id="1.14.13.-" evidence="5"/>
<comment type="subcellular location">
    <subcellularLocation>
        <location evidence="5">Cytoplasm</location>
    </subcellularLocation>
</comment>
<keyword evidence="4 5" id="KW-0503">Monooxygenase</keyword>
<keyword evidence="1 5" id="KW-0285">Flavoprotein</keyword>
<dbReference type="PANTHER" id="PTHR46972">
    <property type="entry name" value="MONOOXYGENASE ASQM-RELATED"/>
    <property type="match status" value="1"/>
</dbReference>
<dbReference type="PANTHER" id="PTHR46972:SF1">
    <property type="entry name" value="FAD DEPENDENT OXIDOREDUCTASE DOMAIN-CONTAINING PROTEIN"/>
    <property type="match status" value="1"/>
</dbReference>
<keyword evidence="5" id="KW-0521">NADP</keyword>
<keyword evidence="8" id="KW-1185">Reference proteome</keyword>